<dbReference type="SMART" id="SM00387">
    <property type="entry name" value="HATPase_c"/>
    <property type="match status" value="1"/>
</dbReference>
<evidence type="ECO:0000256" key="5">
    <source>
        <dbReference type="ARBA" id="ARBA00022777"/>
    </source>
</evidence>
<evidence type="ECO:0000256" key="2">
    <source>
        <dbReference type="ARBA" id="ARBA00012438"/>
    </source>
</evidence>
<protein>
    <recommendedName>
        <fullName evidence="2">histidine kinase</fullName>
        <ecNumber evidence="2">2.7.13.3</ecNumber>
    </recommendedName>
</protein>
<dbReference type="SUPFAM" id="SSF55785">
    <property type="entry name" value="PYP-like sensor domain (PAS domain)"/>
    <property type="match status" value="1"/>
</dbReference>
<evidence type="ECO:0000313" key="9">
    <source>
        <dbReference type="Proteomes" id="UP000006230"/>
    </source>
</evidence>
<dbReference type="InterPro" id="IPR000014">
    <property type="entry name" value="PAS"/>
</dbReference>
<dbReference type="STRING" id="314265.R2601_18765"/>
<dbReference type="Gene3D" id="3.30.565.10">
    <property type="entry name" value="Histidine kinase-like ATPase, C-terminal domain"/>
    <property type="match status" value="1"/>
</dbReference>
<dbReference type="InterPro" id="IPR036890">
    <property type="entry name" value="HATPase_C_sf"/>
</dbReference>
<keyword evidence="4" id="KW-0808">Transferase</keyword>
<evidence type="ECO:0000259" key="6">
    <source>
        <dbReference type="PROSITE" id="PS50109"/>
    </source>
</evidence>
<dbReference type="InterPro" id="IPR003594">
    <property type="entry name" value="HATPase_dom"/>
</dbReference>
<organism evidence="8 9">
    <name type="scientific">Salipiger bermudensis (strain DSM 26914 / JCM 13377 / KCTC 12554 / HTCC2601)</name>
    <name type="common">Pelagibaca bermudensis</name>
    <dbReference type="NCBI Taxonomy" id="314265"/>
    <lineage>
        <taxon>Bacteria</taxon>
        <taxon>Pseudomonadati</taxon>
        <taxon>Pseudomonadota</taxon>
        <taxon>Alphaproteobacteria</taxon>
        <taxon>Rhodobacterales</taxon>
        <taxon>Roseobacteraceae</taxon>
        <taxon>Salipiger</taxon>
    </lineage>
</organism>
<name>Q0FR01_SALBH</name>
<evidence type="ECO:0000256" key="1">
    <source>
        <dbReference type="ARBA" id="ARBA00000085"/>
    </source>
</evidence>
<sequence length="461" mass="49604">MLLSVALSSREREKLAKLTDSPALLHEIAEGTRAAPGRIYFPPDGQTPVLQPDPEGPELRFGLIPAESTTGETLVTVHAGSTALRPGGGSVLSVGDADGPSCAVRAQVERMIEAGQAGFWDWYVQDNTAFMSPLLKAMLGFGGGELGTSAAAWRQRVHPEDLPRLQQAFRAHVESRGKQPFDLELRYLRKDGATIWGHCRGQVVAWRGAAPSRVMGILSDVTDLRRREAKLDEIRDFALMAAHDLMAPANTIAGGLSMLHTALGEAVDDEAQEVFGIASRAADKLRARIGAVVDLFRIESTEVAFEPVDLEACFRDAVDLLRDEVAHSGAEVSVGPLPMASGGPLLIGQLAQNLLINALKYRHPERQPLVRVAAFDAGPQMVGVRVSDNGLGIPREQRERVFELFHRLRADSALGGSGLGLALCERVVTQHGGRIWVEDGDAGGAALLFTLPRGRRGRAPE</sequence>
<evidence type="ECO:0000259" key="7">
    <source>
        <dbReference type="PROSITE" id="PS50113"/>
    </source>
</evidence>
<dbReference type="Proteomes" id="UP000006230">
    <property type="component" value="Unassembled WGS sequence"/>
</dbReference>
<dbReference type="InterPro" id="IPR003661">
    <property type="entry name" value="HisK_dim/P_dom"/>
</dbReference>
<dbReference type="NCBIfam" id="TIGR00229">
    <property type="entry name" value="sensory_box"/>
    <property type="match status" value="1"/>
</dbReference>
<dbReference type="CDD" id="cd00130">
    <property type="entry name" value="PAS"/>
    <property type="match status" value="1"/>
</dbReference>
<evidence type="ECO:0000256" key="3">
    <source>
        <dbReference type="ARBA" id="ARBA00022553"/>
    </source>
</evidence>
<keyword evidence="3" id="KW-0597">Phosphoprotein</keyword>
<evidence type="ECO:0000256" key="4">
    <source>
        <dbReference type="ARBA" id="ARBA00022679"/>
    </source>
</evidence>
<dbReference type="RefSeq" id="WP_007797941.1">
    <property type="nucleotide sequence ID" value="NZ_DS022276.1"/>
</dbReference>
<dbReference type="CDD" id="cd00082">
    <property type="entry name" value="HisKA"/>
    <property type="match status" value="1"/>
</dbReference>
<dbReference type="PANTHER" id="PTHR43304">
    <property type="entry name" value="PHYTOCHROME-LIKE PROTEIN CPH1"/>
    <property type="match status" value="1"/>
</dbReference>
<reference evidence="8 9" key="1">
    <citation type="journal article" date="2010" name="J. Bacteriol.">
        <title>Genome sequences of Pelagibaca bermudensis HTCC2601T and Maritimibacter alkaliphilus HTCC2654T, the type strains of two marine Roseobacter genera.</title>
        <authorList>
            <person name="Thrash J.C."/>
            <person name="Cho J.C."/>
            <person name="Ferriera S."/>
            <person name="Johnson J."/>
            <person name="Vergin K.L."/>
            <person name="Giovannoni S.J."/>
        </authorList>
    </citation>
    <scope>NUCLEOTIDE SEQUENCE [LARGE SCALE GENOMIC DNA]</scope>
    <source>
        <strain evidence="9">DSM 26914 / JCM 13377 / KCTC 12554 / HTCC2601</strain>
    </source>
</reference>
<feature type="domain" description="Histidine kinase" evidence="6">
    <location>
        <begin position="240"/>
        <end position="455"/>
    </location>
</feature>
<dbReference type="eggNOG" id="COG4251">
    <property type="taxonomic scope" value="Bacteria"/>
</dbReference>
<dbReference type="InterPro" id="IPR000700">
    <property type="entry name" value="PAS-assoc_C"/>
</dbReference>
<dbReference type="PRINTS" id="PR00344">
    <property type="entry name" value="BCTRLSENSOR"/>
</dbReference>
<dbReference type="PROSITE" id="PS50113">
    <property type="entry name" value="PAC"/>
    <property type="match status" value="1"/>
</dbReference>
<dbReference type="SUPFAM" id="SSF55874">
    <property type="entry name" value="ATPase domain of HSP90 chaperone/DNA topoisomerase II/histidine kinase"/>
    <property type="match status" value="1"/>
</dbReference>
<dbReference type="InterPro" id="IPR004358">
    <property type="entry name" value="Sig_transdc_His_kin-like_C"/>
</dbReference>
<dbReference type="Gene3D" id="1.10.287.130">
    <property type="match status" value="1"/>
</dbReference>
<dbReference type="HOGENOM" id="CLU_561081_0_0_5"/>
<dbReference type="InterPro" id="IPR035965">
    <property type="entry name" value="PAS-like_dom_sf"/>
</dbReference>
<comment type="caution">
    <text evidence="8">The sequence shown here is derived from an EMBL/GenBank/DDBJ whole genome shotgun (WGS) entry which is preliminary data.</text>
</comment>
<dbReference type="EC" id="2.7.13.3" evidence="2"/>
<dbReference type="InterPro" id="IPR052162">
    <property type="entry name" value="Sensor_kinase/Photoreceptor"/>
</dbReference>
<dbReference type="InterPro" id="IPR036097">
    <property type="entry name" value="HisK_dim/P_sf"/>
</dbReference>
<dbReference type="Pfam" id="PF02518">
    <property type="entry name" value="HATPase_c"/>
    <property type="match status" value="1"/>
</dbReference>
<comment type="catalytic activity">
    <reaction evidence="1">
        <text>ATP + protein L-histidine = ADP + protein N-phospho-L-histidine.</text>
        <dbReference type="EC" id="2.7.13.3"/>
    </reaction>
</comment>
<dbReference type="SUPFAM" id="SSF47384">
    <property type="entry name" value="Homodimeric domain of signal transducing histidine kinase"/>
    <property type="match status" value="1"/>
</dbReference>
<proteinExistence type="predicted"/>
<dbReference type="InterPro" id="IPR001610">
    <property type="entry name" value="PAC"/>
</dbReference>
<dbReference type="GO" id="GO:0000155">
    <property type="term" value="F:phosphorelay sensor kinase activity"/>
    <property type="evidence" value="ECO:0007669"/>
    <property type="project" value="InterPro"/>
</dbReference>
<dbReference type="EMBL" id="AATQ01000013">
    <property type="protein sequence ID" value="EAU46531.1"/>
    <property type="molecule type" value="Genomic_DNA"/>
</dbReference>
<dbReference type="Pfam" id="PF08447">
    <property type="entry name" value="PAS_3"/>
    <property type="match status" value="1"/>
</dbReference>
<keyword evidence="9" id="KW-1185">Reference proteome</keyword>
<accession>Q0FR01</accession>
<dbReference type="PROSITE" id="PS50109">
    <property type="entry name" value="HIS_KIN"/>
    <property type="match status" value="1"/>
</dbReference>
<gene>
    <name evidence="8" type="ORF">R2601_18765</name>
</gene>
<evidence type="ECO:0000313" key="8">
    <source>
        <dbReference type="EMBL" id="EAU46531.1"/>
    </source>
</evidence>
<dbReference type="InterPro" id="IPR013655">
    <property type="entry name" value="PAS_fold_3"/>
</dbReference>
<feature type="domain" description="PAC" evidence="7">
    <location>
        <begin position="181"/>
        <end position="233"/>
    </location>
</feature>
<dbReference type="InterPro" id="IPR005467">
    <property type="entry name" value="His_kinase_dom"/>
</dbReference>
<dbReference type="PANTHER" id="PTHR43304:SF1">
    <property type="entry name" value="PAC DOMAIN-CONTAINING PROTEIN"/>
    <property type="match status" value="1"/>
</dbReference>
<dbReference type="AlphaFoldDB" id="Q0FR01"/>
<dbReference type="Gene3D" id="3.30.450.20">
    <property type="entry name" value="PAS domain"/>
    <property type="match status" value="1"/>
</dbReference>
<keyword evidence="5" id="KW-0418">Kinase</keyword>
<dbReference type="SMART" id="SM00086">
    <property type="entry name" value="PAC"/>
    <property type="match status" value="1"/>
</dbReference>